<name>A0A9Q7SAT1_9MYCO</name>
<organism evidence="2 3">
    <name type="scientific">Mycobacteroides abscessus subsp. bolletii</name>
    <dbReference type="NCBI Taxonomy" id="319705"/>
    <lineage>
        <taxon>Bacteria</taxon>
        <taxon>Bacillati</taxon>
        <taxon>Actinomycetota</taxon>
        <taxon>Actinomycetes</taxon>
        <taxon>Mycobacteriales</taxon>
        <taxon>Mycobacteriaceae</taxon>
        <taxon>Mycobacteroides</taxon>
        <taxon>Mycobacteroides abscessus</taxon>
    </lineage>
</organism>
<dbReference type="InterPro" id="IPR050712">
    <property type="entry name" value="NAD(P)H-dep_reductase"/>
</dbReference>
<sequence length="195" mass="20430">MRQTRRSDERVFPMAEKVAEKNVLAIVGSLRKASVNRQLAEAAAEHAPAGVSVTIYEGLADLPHYNEDIDGESAPAAAEALRAAVAGADAVLLVSPENNGTISSSLKNAIDWLSRPFGSSVFKGKPTVVIGTSAGRYGGIWAIDETRKAAGIATANVLEDVKLAVPSSAFDGKHPREHAETVAELTKALDALTTV</sequence>
<evidence type="ECO:0000259" key="1">
    <source>
        <dbReference type="Pfam" id="PF03358"/>
    </source>
</evidence>
<evidence type="ECO:0000313" key="3">
    <source>
        <dbReference type="Proteomes" id="UP000185183"/>
    </source>
</evidence>
<dbReference type="InterPro" id="IPR029039">
    <property type="entry name" value="Flavoprotein-like_sf"/>
</dbReference>
<dbReference type="EMBL" id="FSFA01000001">
    <property type="protein sequence ID" value="SHW87753.1"/>
    <property type="molecule type" value="Genomic_DNA"/>
</dbReference>
<dbReference type="PANTHER" id="PTHR30543:SF21">
    <property type="entry name" value="NAD(P)H-DEPENDENT FMN REDUCTASE LOT6"/>
    <property type="match status" value="1"/>
</dbReference>
<keyword evidence="2" id="KW-0560">Oxidoreductase</keyword>
<comment type="caution">
    <text evidence="2">The sequence shown here is derived from an EMBL/GenBank/DDBJ whole genome shotgun (WGS) entry which is preliminary data.</text>
</comment>
<dbReference type="GO" id="GO:0005829">
    <property type="term" value="C:cytosol"/>
    <property type="evidence" value="ECO:0007669"/>
    <property type="project" value="TreeGrafter"/>
</dbReference>
<dbReference type="GO" id="GO:0010181">
    <property type="term" value="F:FMN binding"/>
    <property type="evidence" value="ECO:0007669"/>
    <property type="project" value="TreeGrafter"/>
</dbReference>
<gene>
    <name evidence="2" type="primary">azr_1</name>
    <name evidence="2" type="ORF">SAMEA2275694_00586</name>
</gene>
<proteinExistence type="predicted"/>
<dbReference type="EC" id="1.7.-.-" evidence="2"/>
<dbReference type="Gene3D" id="3.40.50.360">
    <property type="match status" value="1"/>
</dbReference>
<feature type="domain" description="NADPH-dependent FMN reductase-like" evidence="1">
    <location>
        <begin position="22"/>
        <end position="167"/>
    </location>
</feature>
<dbReference type="Pfam" id="PF03358">
    <property type="entry name" value="FMN_red"/>
    <property type="match status" value="1"/>
</dbReference>
<dbReference type="InterPro" id="IPR005025">
    <property type="entry name" value="FMN_Rdtase-like_dom"/>
</dbReference>
<dbReference type="PANTHER" id="PTHR30543">
    <property type="entry name" value="CHROMATE REDUCTASE"/>
    <property type="match status" value="1"/>
</dbReference>
<reference evidence="2 3" key="1">
    <citation type="submission" date="2016-11" db="EMBL/GenBank/DDBJ databases">
        <authorList>
            <consortium name="Pathogen Informatics"/>
        </authorList>
    </citation>
    <scope>NUCLEOTIDE SEQUENCE [LARGE SCALE GENOMIC DNA]</scope>
    <source>
        <strain evidence="2 3">968</strain>
    </source>
</reference>
<dbReference type="SUPFAM" id="SSF52218">
    <property type="entry name" value="Flavoproteins"/>
    <property type="match status" value="1"/>
</dbReference>
<dbReference type="GO" id="GO:0016491">
    <property type="term" value="F:oxidoreductase activity"/>
    <property type="evidence" value="ECO:0007669"/>
    <property type="project" value="UniProtKB-KW"/>
</dbReference>
<evidence type="ECO:0000313" key="2">
    <source>
        <dbReference type="EMBL" id="SHW87753.1"/>
    </source>
</evidence>
<accession>A0A9Q7SAT1</accession>
<protein>
    <submittedName>
        <fullName evidence="2">NADPH-dependent FMN reductase</fullName>
        <ecNumber evidence="2">1.7.-.-</ecNumber>
    </submittedName>
</protein>
<dbReference type="AlphaFoldDB" id="A0A9Q7SAT1"/>
<dbReference type="Proteomes" id="UP000185183">
    <property type="component" value="Unassembled WGS sequence"/>
</dbReference>